<dbReference type="SUPFAM" id="SSF103506">
    <property type="entry name" value="Mitochondrial carrier"/>
    <property type="match status" value="2"/>
</dbReference>
<feature type="compositionally biased region" description="Pro residues" evidence="12">
    <location>
        <begin position="110"/>
        <end position="127"/>
    </location>
</feature>
<evidence type="ECO:0000256" key="8">
    <source>
        <dbReference type="ARBA" id="ARBA00023136"/>
    </source>
</evidence>
<dbReference type="InterPro" id="IPR018108">
    <property type="entry name" value="MCP_transmembrane"/>
</dbReference>
<evidence type="ECO:0000256" key="11">
    <source>
        <dbReference type="PROSITE-ProRule" id="PRU00282"/>
    </source>
</evidence>
<comment type="similarity">
    <text evidence="10">Belongs to the mitochondrial carrier (TC 2.A.29) family. SLC25A38 subfamily.</text>
</comment>
<evidence type="ECO:0000313" key="13">
    <source>
        <dbReference type="EMBL" id="GHJ89564.1"/>
    </source>
</evidence>
<dbReference type="InterPro" id="IPR023395">
    <property type="entry name" value="MCP_dom_sf"/>
</dbReference>
<dbReference type="AlphaFoldDB" id="A0A8H3TYR1"/>
<gene>
    <name evidence="13" type="ORF">NliqN6_5966</name>
</gene>
<keyword evidence="5 10" id="KW-0999">Mitochondrion inner membrane</keyword>
<evidence type="ECO:0000256" key="7">
    <source>
        <dbReference type="ARBA" id="ARBA00023128"/>
    </source>
</evidence>
<dbReference type="Gene3D" id="1.50.40.10">
    <property type="entry name" value="Mitochondrial carrier domain"/>
    <property type="match status" value="2"/>
</dbReference>
<dbReference type="HAMAP" id="MF_03064">
    <property type="entry name" value="SLC25A38"/>
    <property type="match status" value="1"/>
</dbReference>
<dbReference type="PROSITE" id="PS50920">
    <property type="entry name" value="SOLCAR"/>
    <property type="match status" value="3"/>
</dbReference>
<keyword evidence="4 10" id="KW-0677">Repeat</keyword>
<keyword evidence="3 10" id="KW-0812">Transmembrane</keyword>
<evidence type="ECO:0000256" key="4">
    <source>
        <dbReference type="ARBA" id="ARBA00022737"/>
    </source>
</evidence>
<dbReference type="PANTHER" id="PTHR46181:SF3">
    <property type="entry name" value="MITOCHONDRIAL GLYCINE TRANSPORTER"/>
    <property type="match status" value="1"/>
</dbReference>
<evidence type="ECO:0000313" key="14">
    <source>
        <dbReference type="Proteomes" id="UP000620104"/>
    </source>
</evidence>
<feature type="region of interest" description="Disordered" evidence="12">
    <location>
        <begin position="104"/>
        <end position="149"/>
    </location>
</feature>
<dbReference type="GO" id="GO:0005743">
    <property type="term" value="C:mitochondrial inner membrane"/>
    <property type="evidence" value="ECO:0007669"/>
    <property type="project" value="UniProtKB-SubCell"/>
</dbReference>
<evidence type="ECO:0000256" key="12">
    <source>
        <dbReference type="SAM" id="MobiDB-lite"/>
    </source>
</evidence>
<comment type="function">
    <text evidence="10">Mitochondrial glycine transporter that imports glycine into the mitochondrial matrix. Plays an important role in providing glycine for the first enzymatic step in heme biosynthesis, the condensation of glycine with succinyl-CoA to produce 5-aminolevulinate (ALA) in the miochondrial matrix.</text>
</comment>
<feature type="repeat" description="Solcar" evidence="11">
    <location>
        <begin position="178"/>
        <end position="263"/>
    </location>
</feature>
<comment type="catalytic activity">
    <reaction evidence="9 10">
        <text>glycine(in) = glycine(out)</text>
        <dbReference type="Rhea" id="RHEA:70715"/>
        <dbReference type="ChEBI" id="CHEBI:57305"/>
    </reaction>
</comment>
<comment type="subcellular location">
    <subcellularLocation>
        <location evidence="1">Membrane</location>
        <topology evidence="1">Multi-pass membrane protein</topology>
    </subcellularLocation>
    <subcellularLocation>
        <location evidence="10">Mitochondrion inner membrane</location>
        <topology evidence="10">Multi-pass membrane protein</topology>
    </subcellularLocation>
</comment>
<name>A0A8H3TYR1_9TREE</name>
<dbReference type="GO" id="GO:1904983">
    <property type="term" value="P:glycine import into mitochondrion"/>
    <property type="evidence" value="ECO:0007669"/>
    <property type="project" value="UniProtKB-UniRule"/>
</dbReference>
<accession>A0A8H3TYR1</accession>
<evidence type="ECO:0000256" key="2">
    <source>
        <dbReference type="ARBA" id="ARBA00022448"/>
    </source>
</evidence>
<reference evidence="13" key="1">
    <citation type="submission" date="2020-07" db="EMBL/GenBank/DDBJ databases">
        <title>Draft Genome Sequence of a Deep-Sea Yeast, Naganishia (Cryptococcus) liquefaciens strain N6.</title>
        <authorList>
            <person name="Han Y.W."/>
            <person name="Kajitani R."/>
            <person name="Morimoto H."/>
            <person name="Parhat M."/>
            <person name="Tsubouchi H."/>
            <person name="Bakenova O."/>
            <person name="Ogata M."/>
            <person name="Argunhan B."/>
            <person name="Aoki R."/>
            <person name="Kajiwara S."/>
            <person name="Itoh T."/>
            <person name="Iwasaki H."/>
        </authorList>
    </citation>
    <scope>NUCLEOTIDE SEQUENCE</scope>
    <source>
        <strain evidence="13">N6</strain>
    </source>
</reference>
<feature type="repeat" description="Solcar" evidence="11">
    <location>
        <begin position="276"/>
        <end position="360"/>
    </location>
</feature>
<dbReference type="OrthoDB" id="1924968at2759"/>
<evidence type="ECO:0000256" key="1">
    <source>
        <dbReference type="ARBA" id="ARBA00004141"/>
    </source>
</evidence>
<dbReference type="InterPro" id="IPR030847">
    <property type="entry name" value="Hem25/SLC25A38"/>
</dbReference>
<evidence type="ECO:0000256" key="3">
    <source>
        <dbReference type="ARBA" id="ARBA00022692"/>
    </source>
</evidence>
<keyword evidence="8 10" id="KW-0472">Membrane</keyword>
<evidence type="ECO:0000256" key="9">
    <source>
        <dbReference type="ARBA" id="ARBA00034060"/>
    </source>
</evidence>
<keyword evidence="2 10" id="KW-0813">Transport</keyword>
<dbReference type="PANTHER" id="PTHR46181">
    <property type="entry name" value="MITOCHONDRIAL GLYCINE TRANSPORTER"/>
    <property type="match status" value="1"/>
</dbReference>
<protein>
    <recommendedName>
        <fullName evidence="10">Mitochondrial glycine transporter</fullName>
    </recommendedName>
    <alternativeName>
        <fullName evidence="10">Solute carrier family 25 member 38 homolog</fullName>
    </alternativeName>
</protein>
<dbReference type="GO" id="GO:0015187">
    <property type="term" value="F:glycine transmembrane transporter activity"/>
    <property type="evidence" value="ECO:0007669"/>
    <property type="project" value="UniProtKB-UniRule"/>
</dbReference>
<proteinExistence type="inferred from homology"/>
<keyword evidence="14" id="KW-1185">Reference proteome</keyword>
<feature type="repeat" description="Solcar" evidence="11">
    <location>
        <begin position="8"/>
        <end position="96"/>
    </location>
</feature>
<dbReference type="Pfam" id="PF00153">
    <property type="entry name" value="Mito_carr"/>
    <property type="match status" value="3"/>
</dbReference>
<keyword evidence="6 10" id="KW-1133">Transmembrane helix</keyword>
<dbReference type="EMBL" id="BLZA01000048">
    <property type="protein sequence ID" value="GHJ89564.1"/>
    <property type="molecule type" value="Genomic_DNA"/>
</dbReference>
<organism evidence="13 14">
    <name type="scientific">Naganishia liquefaciens</name>
    <dbReference type="NCBI Taxonomy" id="104408"/>
    <lineage>
        <taxon>Eukaryota</taxon>
        <taxon>Fungi</taxon>
        <taxon>Dikarya</taxon>
        <taxon>Basidiomycota</taxon>
        <taxon>Agaricomycotina</taxon>
        <taxon>Tremellomycetes</taxon>
        <taxon>Filobasidiales</taxon>
        <taxon>Filobasidiaceae</taxon>
        <taxon>Naganishia</taxon>
    </lineage>
</organism>
<evidence type="ECO:0000256" key="10">
    <source>
        <dbReference type="HAMAP-Rule" id="MF_03064"/>
    </source>
</evidence>
<evidence type="ECO:0000256" key="5">
    <source>
        <dbReference type="ARBA" id="ARBA00022792"/>
    </source>
</evidence>
<dbReference type="Proteomes" id="UP000620104">
    <property type="component" value="Unassembled WGS sequence"/>
</dbReference>
<evidence type="ECO:0000256" key="6">
    <source>
        <dbReference type="ARBA" id="ARBA00022989"/>
    </source>
</evidence>
<comment type="caution">
    <text evidence="13">The sequence shown here is derived from an EMBL/GenBank/DDBJ whole genome shotgun (WGS) entry which is preliminary data.</text>
</comment>
<keyword evidence="7 10" id="KW-0496">Mitochondrion</keyword>
<sequence>MTRGDRPNKATHHLLSGATSGLASAVILQPLDLVKTRLQQGAGGDVKGKGRLGRVVRGIVKDEGVGALWRGTVPTVVRNVPGVAVYFYLLNEIRYTLSTTGYFAASPSSPASPSPPPPPTPAPPLLPSQPVAEAFPAPAPASTVPTDTSIPALPLPLRIPLLQTAEERRRKMSALPKLNSQGNLVAGAVARTSVGFVLNPFTVLKSRYESNLYPTYTSLPRAFTELVKTEGVRGLFQGFTATAARDAPYAGVYVVFYEEMKEVLGHLSSRLAPDAPTTGIHTLSGISAATLATLATSPADCVKTKMQLLPNENPTIRSAIRTIYLSRGLAGFFAGSTLRISRKAASSAIGWSVYEGLLLGLRDRKVLG</sequence>